<dbReference type="NCBIfam" id="TIGR02548">
    <property type="entry name" value="casB_cse2"/>
    <property type="match status" value="1"/>
</dbReference>
<evidence type="ECO:0000313" key="3">
    <source>
        <dbReference type="Proteomes" id="UP000198949"/>
    </source>
</evidence>
<dbReference type="InterPro" id="IPR038287">
    <property type="entry name" value="Cse2_sf"/>
</dbReference>
<dbReference type="Pfam" id="PF09485">
    <property type="entry name" value="CRISPR_Cse2"/>
    <property type="match status" value="1"/>
</dbReference>
<dbReference type="Gene3D" id="1.10.520.40">
    <property type="entry name" value="CRISPR-associated protein Cse2"/>
    <property type="match status" value="1"/>
</dbReference>
<dbReference type="AlphaFoldDB" id="A0A1G6YCR3"/>
<evidence type="ECO:0000256" key="1">
    <source>
        <dbReference type="SAM" id="MobiDB-lite"/>
    </source>
</evidence>
<keyword evidence="3" id="KW-1185">Reference proteome</keyword>
<reference evidence="3" key="1">
    <citation type="submission" date="2016-10" db="EMBL/GenBank/DDBJ databases">
        <authorList>
            <person name="Varghese N."/>
            <person name="Submissions S."/>
        </authorList>
    </citation>
    <scope>NUCLEOTIDE SEQUENCE [LARGE SCALE GENOMIC DNA]</scope>
    <source>
        <strain evidence="3">CGMCC 4.3516</strain>
    </source>
</reference>
<organism evidence="2 3">
    <name type="scientific">Glycomyces harbinensis</name>
    <dbReference type="NCBI Taxonomy" id="58114"/>
    <lineage>
        <taxon>Bacteria</taxon>
        <taxon>Bacillati</taxon>
        <taxon>Actinomycetota</taxon>
        <taxon>Actinomycetes</taxon>
        <taxon>Glycomycetales</taxon>
        <taxon>Glycomycetaceae</taxon>
        <taxon>Glycomyces</taxon>
    </lineage>
</organism>
<dbReference type="OrthoDB" id="4195769at2"/>
<dbReference type="Proteomes" id="UP000198949">
    <property type="component" value="Unassembled WGS sequence"/>
</dbReference>
<gene>
    <name evidence="2" type="ORF">SAMN05216270_108247</name>
</gene>
<proteinExistence type="predicted"/>
<protein>
    <submittedName>
        <fullName evidence="2">CRISPR system Cascade subunit CasA</fullName>
    </submittedName>
</protein>
<feature type="region of interest" description="Disordered" evidence="1">
    <location>
        <begin position="177"/>
        <end position="196"/>
    </location>
</feature>
<name>A0A1G6YCR3_9ACTN</name>
<dbReference type="InterPro" id="IPR013382">
    <property type="entry name" value="CRISPR-assoc_prot_Cse2"/>
</dbReference>
<accession>A0A1G6YCR3</accession>
<evidence type="ECO:0000313" key="2">
    <source>
        <dbReference type="EMBL" id="SDD87783.1"/>
    </source>
</evidence>
<sequence>MPTSPSSRATSSLDANRVFVANVERLCRDDKRARADLRRGRGLRYDQSHGMHRHLVKYISEHASADTREARYAVAALIANTPTDAPAATGAVPASLGASLGVAVRHGAMKPDSAEATLHLLTRQQRATVARSLPALARQLQRADAAIDWARLVDDLAGWDRDRDRIATRWLEHFYQTYQPHDNAQPDTTNPDPDSE</sequence>
<dbReference type="EMBL" id="FNAD01000008">
    <property type="protein sequence ID" value="SDD87783.1"/>
    <property type="molecule type" value="Genomic_DNA"/>
</dbReference>
<dbReference type="STRING" id="58114.SAMN05216270_108247"/>
<dbReference type="RefSeq" id="WP_091036853.1">
    <property type="nucleotide sequence ID" value="NZ_FNAD01000008.1"/>
</dbReference>